<dbReference type="AlphaFoldDB" id="A0A7W7D1C7"/>
<dbReference type="RefSeq" id="WP_184875369.1">
    <property type="nucleotide sequence ID" value="NZ_BOOV01000014.1"/>
</dbReference>
<dbReference type="PROSITE" id="PS50943">
    <property type="entry name" value="HTH_CROC1"/>
    <property type="match status" value="1"/>
</dbReference>
<reference evidence="2 3" key="1">
    <citation type="submission" date="2020-08" db="EMBL/GenBank/DDBJ databases">
        <title>Sequencing the genomes of 1000 actinobacteria strains.</title>
        <authorList>
            <person name="Klenk H.-P."/>
        </authorList>
    </citation>
    <scope>NUCLEOTIDE SEQUENCE [LARGE SCALE GENOMIC DNA]</scope>
    <source>
        <strain evidence="2 3">DSM 45784</strain>
    </source>
</reference>
<dbReference type="Pfam" id="PF19054">
    <property type="entry name" value="DUF5753"/>
    <property type="match status" value="1"/>
</dbReference>
<comment type="caution">
    <text evidence="2">The sequence shown here is derived from an EMBL/GenBank/DDBJ whole genome shotgun (WGS) entry which is preliminary data.</text>
</comment>
<dbReference type="InterPro" id="IPR010982">
    <property type="entry name" value="Lambda_DNA-bd_dom_sf"/>
</dbReference>
<dbReference type="SUPFAM" id="SSF47413">
    <property type="entry name" value="lambda repressor-like DNA-binding domains"/>
    <property type="match status" value="1"/>
</dbReference>
<dbReference type="Proteomes" id="UP000542210">
    <property type="component" value="Unassembled WGS sequence"/>
</dbReference>
<dbReference type="GO" id="GO:0003677">
    <property type="term" value="F:DNA binding"/>
    <property type="evidence" value="ECO:0007669"/>
    <property type="project" value="InterPro"/>
</dbReference>
<keyword evidence="3" id="KW-1185">Reference proteome</keyword>
<dbReference type="Gene3D" id="1.10.260.40">
    <property type="entry name" value="lambda repressor-like DNA-binding domains"/>
    <property type="match status" value="1"/>
</dbReference>
<dbReference type="Pfam" id="PF13560">
    <property type="entry name" value="HTH_31"/>
    <property type="match status" value="1"/>
</dbReference>
<name>A0A7W7D1C7_9ACTN</name>
<organism evidence="2 3">
    <name type="scientific">Sphaerisporangium siamense</name>
    <dbReference type="NCBI Taxonomy" id="795645"/>
    <lineage>
        <taxon>Bacteria</taxon>
        <taxon>Bacillati</taxon>
        <taxon>Actinomycetota</taxon>
        <taxon>Actinomycetes</taxon>
        <taxon>Streptosporangiales</taxon>
        <taxon>Streptosporangiaceae</taxon>
        <taxon>Sphaerisporangium</taxon>
    </lineage>
</organism>
<dbReference type="SMART" id="SM00530">
    <property type="entry name" value="HTH_XRE"/>
    <property type="match status" value="1"/>
</dbReference>
<evidence type="ECO:0000313" key="3">
    <source>
        <dbReference type="Proteomes" id="UP000542210"/>
    </source>
</evidence>
<sequence length="279" mass="30781">MADKYTPQAIWGRELRHYRQVAGFTQAQLAQRIHFSESLISGIETGQLPASPEFAQACDTTLSTGGALHRLLDWRKGSPFPEWFGKWQDKERVATVVKAYESLLIPGLLQTPAYATEVLFGDESAVQARLARQEIFMRRDPPPPMLRFVIDESVLHRLIGTTETMYEQLRHLVSVVSPRISVQIVPVGGMHPGLDAGFMVATLEGGSELAYLDTAVRGLVTADQDDVTAAMAKFEAIRVEALPQQMSVDLINRTAEDRWTSATSLGGNPATRVAMEETA</sequence>
<dbReference type="InterPro" id="IPR001387">
    <property type="entry name" value="Cro/C1-type_HTH"/>
</dbReference>
<proteinExistence type="predicted"/>
<evidence type="ECO:0000259" key="1">
    <source>
        <dbReference type="PROSITE" id="PS50943"/>
    </source>
</evidence>
<feature type="domain" description="HTH cro/C1-type" evidence="1">
    <location>
        <begin position="15"/>
        <end position="47"/>
    </location>
</feature>
<dbReference type="InterPro" id="IPR043917">
    <property type="entry name" value="DUF5753"/>
</dbReference>
<dbReference type="EMBL" id="JACHND010000001">
    <property type="protein sequence ID" value="MBB4698488.1"/>
    <property type="molecule type" value="Genomic_DNA"/>
</dbReference>
<dbReference type="CDD" id="cd00093">
    <property type="entry name" value="HTH_XRE"/>
    <property type="match status" value="1"/>
</dbReference>
<protein>
    <submittedName>
        <fullName evidence="2">Transcriptional regulator with XRE-family HTH domain</fullName>
    </submittedName>
</protein>
<gene>
    <name evidence="2" type="ORF">BJ982_000032</name>
</gene>
<evidence type="ECO:0000313" key="2">
    <source>
        <dbReference type="EMBL" id="MBB4698488.1"/>
    </source>
</evidence>
<accession>A0A7W7D1C7</accession>